<dbReference type="InterPro" id="IPR006626">
    <property type="entry name" value="PbH1"/>
</dbReference>
<evidence type="ECO:0000259" key="7">
    <source>
        <dbReference type="Pfam" id="PF13229"/>
    </source>
</evidence>
<keyword evidence="6" id="KW-0326">Glycosidase</keyword>
<accession>A0A402D2S5</accession>
<organism evidence="10 11">
    <name type="scientific">Capsulimonas corticalis</name>
    <dbReference type="NCBI Taxonomy" id="2219043"/>
    <lineage>
        <taxon>Bacteria</taxon>
        <taxon>Bacillati</taxon>
        <taxon>Armatimonadota</taxon>
        <taxon>Armatimonadia</taxon>
        <taxon>Capsulimonadales</taxon>
        <taxon>Capsulimonadaceae</taxon>
        <taxon>Capsulimonas</taxon>
    </lineage>
</organism>
<dbReference type="InterPro" id="IPR056441">
    <property type="entry name" value="Beta-barrel_GLAA-B_II"/>
</dbReference>
<keyword evidence="11" id="KW-1185">Reference proteome</keyword>
<feature type="domain" description="GLAA-B beta-barrel" evidence="8">
    <location>
        <begin position="119"/>
        <end position="212"/>
    </location>
</feature>
<dbReference type="SMART" id="SM00710">
    <property type="entry name" value="PbH1"/>
    <property type="match status" value="6"/>
</dbReference>
<dbReference type="OrthoDB" id="9807299at2"/>
<protein>
    <submittedName>
        <fullName evidence="10">Alpha-1,3-galactosidase B</fullName>
    </submittedName>
</protein>
<comment type="catalytic activity">
    <reaction evidence="2">
        <text>Hydrolysis of terminal, non-reducing branched (1-&gt;3)-alpha-D-galactosidic residues, producing free D-galactose.</text>
        <dbReference type="EC" id="3.2.1.n1"/>
    </reaction>
</comment>
<dbReference type="AlphaFoldDB" id="A0A402D2S5"/>
<name>A0A402D2S5_9BACT</name>
<evidence type="ECO:0000259" key="8">
    <source>
        <dbReference type="Pfam" id="PF23763"/>
    </source>
</evidence>
<keyword evidence="5" id="KW-0378">Hydrolase</keyword>
<dbReference type="Pfam" id="PF23764">
    <property type="entry name" value="Beta-barrel_GLAA-B_II"/>
    <property type="match status" value="1"/>
</dbReference>
<sequence>MTNLEDFFFSVDTENNDATPAVRAALAAARAGGERRLVFPKARYDFWPDRAFEQYWFISNNDEGLKRIVFPLEGLEDFEIDGQGSEFVFHGYVLPFTLRGCKEITLKNFSIDWARTFHSEAVVLAAREGSIDIEIPEQFPYKIPHDRLVFTGEGDITYDISNMLEFDTNKRETAFGVFDNFAVHDWHTAEEIGPRQVRVHAKFSTLPTPGNTMAIMDGGRLCPTITIERSQGVTVQNVTLYHSGGMGIIAQHSSDLRVENLTVTTPPESGRMISLTADATHFVNCAGEIVLENCVFENQMDDATNVHGIYGQISAIVSPTEIEFALVHPQQLGIDIFAAGDPIEFVRNTTLETFHENTVARVDRVNKQFTRLTLESPLPTDLSLKDAVANLRWIPNLTARGCRSRGNRARGFLVTTGGKALIENNHFHIAGAAILIEGDANYWFESGKVRDVTIRGNHFENCNYGVWGTATIEVNPGVAEPYRAQSLYHHSIRVENNTFDDFHGRLLAAHCVDGLTFTGNVMRPSGAYPKRSAGGELLEITHCANVDIRDNDLSTS</sequence>
<dbReference type="InterPro" id="IPR011050">
    <property type="entry name" value="Pectin_lyase_fold/virulence"/>
</dbReference>
<dbReference type="EMBL" id="AP025739">
    <property type="protein sequence ID" value="BDI28450.1"/>
    <property type="molecule type" value="Genomic_DNA"/>
</dbReference>
<evidence type="ECO:0000259" key="9">
    <source>
        <dbReference type="Pfam" id="PF23764"/>
    </source>
</evidence>
<dbReference type="Pfam" id="PF13229">
    <property type="entry name" value="Beta_helix"/>
    <property type="match status" value="1"/>
</dbReference>
<gene>
    <name evidence="10" type="primary">glaB_1</name>
    <name evidence="10" type="ORF">CCAX7_005010</name>
</gene>
<dbReference type="SUPFAM" id="SSF51126">
    <property type="entry name" value="Pectin lyase-like"/>
    <property type="match status" value="1"/>
</dbReference>
<dbReference type="InterPro" id="IPR057275">
    <property type="entry name" value="Beta-barrel_GLAA-B_I"/>
</dbReference>
<proteinExistence type="predicted"/>
<evidence type="ECO:0000256" key="6">
    <source>
        <dbReference type="ARBA" id="ARBA00023295"/>
    </source>
</evidence>
<feature type="domain" description="Right handed beta helix" evidence="7">
    <location>
        <begin position="397"/>
        <end position="552"/>
    </location>
</feature>
<dbReference type="Gene3D" id="2.160.20.10">
    <property type="entry name" value="Single-stranded right-handed beta-helix, Pectin lyase-like"/>
    <property type="match status" value="2"/>
</dbReference>
<dbReference type="InterPro" id="IPR012334">
    <property type="entry name" value="Pectin_lyas_fold"/>
</dbReference>
<dbReference type="InterPro" id="IPR039448">
    <property type="entry name" value="Beta_helix"/>
</dbReference>
<dbReference type="Proteomes" id="UP000287394">
    <property type="component" value="Chromosome"/>
</dbReference>
<evidence type="ECO:0000256" key="3">
    <source>
        <dbReference type="ARBA" id="ARBA00022729"/>
    </source>
</evidence>
<keyword evidence="4" id="KW-0677">Repeat</keyword>
<evidence type="ECO:0000256" key="4">
    <source>
        <dbReference type="ARBA" id="ARBA00022737"/>
    </source>
</evidence>
<evidence type="ECO:0000313" key="11">
    <source>
        <dbReference type="Proteomes" id="UP000287394"/>
    </source>
</evidence>
<dbReference type="RefSeq" id="WP_119323809.1">
    <property type="nucleotide sequence ID" value="NZ_AP025739.1"/>
</dbReference>
<keyword evidence="3" id="KW-0732">Signal</keyword>
<dbReference type="Pfam" id="PF23763">
    <property type="entry name" value="Beta-barrel_GLAA-B_I"/>
    <property type="match status" value="1"/>
</dbReference>
<evidence type="ECO:0000256" key="5">
    <source>
        <dbReference type="ARBA" id="ARBA00022801"/>
    </source>
</evidence>
<feature type="domain" description="GLAA-B beta-barrel" evidence="9">
    <location>
        <begin position="322"/>
        <end position="388"/>
    </location>
</feature>
<dbReference type="GO" id="GO:0004557">
    <property type="term" value="F:alpha-galactosidase activity"/>
    <property type="evidence" value="ECO:0007669"/>
    <property type="project" value="UniProtKB-EC"/>
</dbReference>
<comment type="catalytic activity">
    <reaction evidence="1">
        <text>Hydrolysis of terminal, non-reducing alpha-D-galactose residues in alpha-D-galactosides, including galactose oligosaccharides, galactomannans and galactolipids.</text>
        <dbReference type="EC" id="3.2.1.22"/>
    </reaction>
</comment>
<evidence type="ECO:0000313" key="10">
    <source>
        <dbReference type="EMBL" id="BDI28450.1"/>
    </source>
</evidence>
<dbReference type="KEGG" id="ccot:CCAX7_005010"/>
<evidence type="ECO:0000256" key="1">
    <source>
        <dbReference type="ARBA" id="ARBA00001255"/>
    </source>
</evidence>
<reference evidence="10 11" key="1">
    <citation type="journal article" date="2019" name="Int. J. Syst. Evol. Microbiol.">
        <title>Capsulimonas corticalis gen. nov., sp. nov., an aerobic capsulated bacterium, of a novel bacterial order, Capsulimonadales ord. nov., of the class Armatimonadia of the phylum Armatimonadetes.</title>
        <authorList>
            <person name="Li J."/>
            <person name="Kudo C."/>
            <person name="Tonouchi A."/>
        </authorList>
    </citation>
    <scope>NUCLEOTIDE SEQUENCE [LARGE SCALE GENOMIC DNA]</scope>
    <source>
        <strain evidence="10 11">AX-7</strain>
    </source>
</reference>
<evidence type="ECO:0000256" key="2">
    <source>
        <dbReference type="ARBA" id="ARBA00001271"/>
    </source>
</evidence>